<dbReference type="CDD" id="cd01396">
    <property type="entry name" value="MeCP2_MBD"/>
    <property type="match status" value="1"/>
</dbReference>
<feature type="domain" description="CXXC-type" evidence="12">
    <location>
        <begin position="436"/>
        <end position="487"/>
    </location>
</feature>
<name>A0A3N0XIB0_ANAGA</name>
<dbReference type="SMART" id="SM00391">
    <property type="entry name" value="MBD"/>
    <property type="match status" value="1"/>
</dbReference>
<keyword evidence="7" id="KW-0804">Transcription</keyword>
<dbReference type="PROSITE" id="PS51058">
    <property type="entry name" value="ZF_CXXC"/>
    <property type="match status" value="2"/>
</dbReference>
<dbReference type="InterPro" id="IPR002857">
    <property type="entry name" value="Znf_CXXC"/>
</dbReference>
<keyword evidence="14" id="KW-1185">Reference proteome</keyword>
<dbReference type="GO" id="GO:0008327">
    <property type="term" value="F:methyl-CpG binding"/>
    <property type="evidence" value="ECO:0007669"/>
    <property type="project" value="TreeGrafter"/>
</dbReference>
<organism evidence="13 14">
    <name type="scientific">Anabarilius grahami</name>
    <name type="common">Kanglang fish</name>
    <name type="synonym">Barilius grahami</name>
    <dbReference type="NCBI Taxonomy" id="495550"/>
    <lineage>
        <taxon>Eukaryota</taxon>
        <taxon>Metazoa</taxon>
        <taxon>Chordata</taxon>
        <taxon>Craniata</taxon>
        <taxon>Vertebrata</taxon>
        <taxon>Euteleostomi</taxon>
        <taxon>Actinopterygii</taxon>
        <taxon>Neopterygii</taxon>
        <taxon>Teleostei</taxon>
        <taxon>Ostariophysi</taxon>
        <taxon>Cypriniformes</taxon>
        <taxon>Xenocyprididae</taxon>
        <taxon>Xenocypridinae</taxon>
        <taxon>Xenocypridinae incertae sedis</taxon>
        <taxon>Anabarilius</taxon>
    </lineage>
</organism>
<keyword evidence="2" id="KW-0479">Metal-binding</keyword>
<keyword evidence="8" id="KW-0539">Nucleus</keyword>
<evidence type="ECO:0000259" key="12">
    <source>
        <dbReference type="PROSITE" id="PS51058"/>
    </source>
</evidence>
<feature type="compositionally biased region" description="Polar residues" evidence="10">
    <location>
        <begin position="341"/>
        <end position="362"/>
    </location>
</feature>
<feature type="region of interest" description="Disordered" evidence="10">
    <location>
        <begin position="341"/>
        <end position="375"/>
    </location>
</feature>
<dbReference type="OrthoDB" id="10072024at2759"/>
<feature type="region of interest" description="Disordered" evidence="10">
    <location>
        <begin position="271"/>
        <end position="319"/>
    </location>
</feature>
<evidence type="ECO:0000256" key="7">
    <source>
        <dbReference type="ARBA" id="ARBA00023163"/>
    </source>
</evidence>
<comment type="subcellular location">
    <subcellularLocation>
        <location evidence="1">Nucleus</location>
    </subcellularLocation>
</comment>
<dbReference type="Gene3D" id="3.30.890.10">
    <property type="entry name" value="Methyl-cpg-binding Protein 2, Chain A"/>
    <property type="match status" value="1"/>
</dbReference>
<keyword evidence="3 9" id="KW-0863">Zinc-finger</keyword>
<dbReference type="InterPro" id="IPR001739">
    <property type="entry name" value="Methyl_CpG_DNA-bd"/>
</dbReference>
<evidence type="ECO:0000256" key="1">
    <source>
        <dbReference type="ARBA" id="ARBA00004123"/>
    </source>
</evidence>
<dbReference type="AlphaFoldDB" id="A0A3N0XIB0"/>
<sequence>METEEVAAEVPAEPTTEEKDANAEENKEPVPAEPASEVKDANAEENKEPVPAEPASEVKDANTEENKEPVPAELISEVKDDNTEENKEPKPAEPTSEVKDTNTEENKEPTTSTDIQDHVTDKNKVEAVTEMEGESSKDVDKPPCDWLEPLEEDCEDADSQSVDGEVESLAGSEWSGSVVSVLKSTGERGGRGGGRPRRRTQLEADEGWEDCPSLGEGWKRKQVFRRSGNSEGRSDTYYISPRGHKVRSRVELLKHINDSVDLTNFDFKTGQFLGDGPRRRKRRKMDSPMAQYGSSSAPSFPNELTDAGGTGRSPGSSVSLSCGTVPKLSTYSIQKGANTVTTQKSSTFTSPGTNTTLPNAATQPPVDLTGGAANPTARPFVGSASADRLVNGTSGAAQSLFGICERCNKTFNYEEGQTMCQNCRLEVNASIVRRRKPYKKWTPCGRCRACQTAVDCGKCVSCRNGRLRQRLNIHSRKVVKCRKRKCLHPIRKDRGGKPSVSEEFEDSQSSYLQYSDSEDLSMFFGGNDGDNGLDEMGVPKVRRRSCGKCKGCVRRTDCGSCDFCMDKPKFGGRNKKRQKCRLRQCQREAMKHLLPMDEAEMLFSQGWVTHGRPRYTYGRGRPRSKKLWDFEVSDNEAEPYVPKASSGAGRVVNPDRLLQPNYNGKTYIYTEVPNSHMMNNIPLYNPQKVEMRSPQMHIGRAEMIKENGLQGSGFSSRALISVRPEVFSAARCDATAIAPSYAVESLREGNRSQGSAGQEPCQEEQQEGESCPSITQIFSMADSDPTIQGIDINHELMPLLRSLRSMVLPVLWFCVVVDGPRLQLMQCSKSSTMADTIVHIEPSFHFHISVQGQPLLPTHKLYDNHPSRLTTTEEVVALLEDLERYSVCQGSGHKDSAKEPVLPERAATCDFLIFPEAERCEKCKTPQRA</sequence>
<dbReference type="PANTHER" id="PTHR12396">
    <property type="entry name" value="METHYL-CPG BINDING PROTEIN, MBD"/>
    <property type="match status" value="1"/>
</dbReference>
<evidence type="ECO:0000256" key="5">
    <source>
        <dbReference type="ARBA" id="ARBA00023015"/>
    </source>
</evidence>
<evidence type="ECO:0000256" key="4">
    <source>
        <dbReference type="ARBA" id="ARBA00022833"/>
    </source>
</evidence>
<keyword evidence="4" id="KW-0862">Zinc</keyword>
<evidence type="ECO:0000256" key="6">
    <source>
        <dbReference type="ARBA" id="ARBA00023125"/>
    </source>
</evidence>
<feature type="compositionally biased region" description="Basic and acidic residues" evidence="10">
    <location>
        <begin position="115"/>
        <end position="127"/>
    </location>
</feature>
<protein>
    <submittedName>
        <fullName evidence="13">Methyl-CpG-binding domain protein 1</fullName>
    </submittedName>
</protein>
<evidence type="ECO:0000256" key="8">
    <source>
        <dbReference type="ARBA" id="ARBA00023242"/>
    </source>
</evidence>
<accession>A0A3N0XIB0</accession>
<evidence type="ECO:0000256" key="10">
    <source>
        <dbReference type="SAM" id="MobiDB-lite"/>
    </source>
</evidence>
<dbReference type="GO" id="GO:0006346">
    <property type="term" value="P:DNA methylation-dependent constitutive heterochromatin formation"/>
    <property type="evidence" value="ECO:0007669"/>
    <property type="project" value="TreeGrafter"/>
</dbReference>
<dbReference type="PROSITE" id="PS50982">
    <property type="entry name" value="MBD"/>
    <property type="match status" value="1"/>
</dbReference>
<evidence type="ECO:0000256" key="2">
    <source>
        <dbReference type="ARBA" id="ARBA00022723"/>
    </source>
</evidence>
<dbReference type="GO" id="GO:0008270">
    <property type="term" value="F:zinc ion binding"/>
    <property type="evidence" value="ECO:0007669"/>
    <property type="project" value="UniProtKB-KW"/>
</dbReference>
<evidence type="ECO:0000259" key="11">
    <source>
        <dbReference type="PROSITE" id="PS50982"/>
    </source>
</evidence>
<feature type="compositionally biased region" description="Acidic residues" evidence="10">
    <location>
        <begin position="148"/>
        <end position="158"/>
    </location>
</feature>
<keyword evidence="5" id="KW-0805">Transcription regulation</keyword>
<feature type="region of interest" description="Disordered" evidence="10">
    <location>
        <begin position="1"/>
        <end position="208"/>
    </location>
</feature>
<proteinExistence type="predicted"/>
<feature type="compositionally biased region" description="Basic and acidic residues" evidence="10">
    <location>
        <begin position="134"/>
        <end position="143"/>
    </location>
</feature>
<dbReference type="InterPro" id="IPR016177">
    <property type="entry name" value="DNA-bd_dom_sf"/>
</dbReference>
<keyword evidence="6" id="KW-0238">DNA-binding</keyword>
<dbReference type="Proteomes" id="UP000281406">
    <property type="component" value="Unassembled WGS sequence"/>
</dbReference>
<feature type="domain" description="MBD" evidence="11">
    <location>
        <begin position="204"/>
        <end position="272"/>
    </location>
</feature>
<comment type="caution">
    <text evidence="13">The sequence shown here is derived from an EMBL/GenBank/DDBJ whole genome shotgun (WGS) entry which is preliminary data.</text>
</comment>
<dbReference type="SUPFAM" id="SSF54171">
    <property type="entry name" value="DNA-binding domain"/>
    <property type="match status" value="1"/>
</dbReference>
<dbReference type="GO" id="GO:0005654">
    <property type="term" value="C:nucleoplasm"/>
    <property type="evidence" value="ECO:0007669"/>
    <property type="project" value="UniProtKB-ARBA"/>
</dbReference>
<evidence type="ECO:0000313" key="14">
    <source>
        <dbReference type="Proteomes" id="UP000281406"/>
    </source>
</evidence>
<evidence type="ECO:0000256" key="9">
    <source>
        <dbReference type="PROSITE-ProRule" id="PRU00509"/>
    </source>
</evidence>
<dbReference type="GO" id="GO:0000122">
    <property type="term" value="P:negative regulation of transcription by RNA polymerase II"/>
    <property type="evidence" value="ECO:0007669"/>
    <property type="project" value="TreeGrafter"/>
</dbReference>
<evidence type="ECO:0000313" key="13">
    <source>
        <dbReference type="EMBL" id="ROI16149.1"/>
    </source>
</evidence>
<dbReference type="EMBL" id="RJVU01075544">
    <property type="protein sequence ID" value="ROI16149.1"/>
    <property type="molecule type" value="Genomic_DNA"/>
</dbReference>
<feature type="domain" description="CXXC-type" evidence="12">
    <location>
        <begin position="539"/>
        <end position="586"/>
    </location>
</feature>
<feature type="compositionally biased region" description="Basic and acidic residues" evidence="10">
    <location>
        <begin position="16"/>
        <end position="108"/>
    </location>
</feature>
<dbReference type="Pfam" id="PF02008">
    <property type="entry name" value="zf-CXXC"/>
    <property type="match status" value="2"/>
</dbReference>
<dbReference type="PANTHER" id="PTHR12396:SF57">
    <property type="entry name" value="METHYL-CPG-BINDING DOMAIN PROTEIN 1"/>
    <property type="match status" value="1"/>
</dbReference>
<dbReference type="Pfam" id="PF01429">
    <property type="entry name" value="MBD"/>
    <property type="match status" value="1"/>
</dbReference>
<reference evidence="13 14" key="1">
    <citation type="submission" date="2018-10" db="EMBL/GenBank/DDBJ databases">
        <title>Genome assembly for a Yunnan-Guizhou Plateau 3E fish, Anabarilius grahami (Regan), and its evolutionary and genetic applications.</title>
        <authorList>
            <person name="Jiang W."/>
        </authorList>
    </citation>
    <scope>NUCLEOTIDE SEQUENCE [LARGE SCALE GENOMIC DNA]</scope>
    <source>
        <strain evidence="13">AG-KIZ</strain>
        <tissue evidence="13">Muscle</tissue>
    </source>
</reference>
<feature type="region of interest" description="Disordered" evidence="10">
    <location>
        <begin position="748"/>
        <end position="769"/>
    </location>
</feature>
<gene>
    <name evidence="13" type="ORF">DPX16_12267</name>
</gene>
<evidence type="ECO:0000256" key="3">
    <source>
        <dbReference type="ARBA" id="ARBA00022771"/>
    </source>
</evidence>